<feature type="domain" description="HTH myb-type" evidence="8">
    <location>
        <begin position="30"/>
        <end position="90"/>
    </location>
</feature>
<keyword evidence="4" id="KW-0175">Coiled coil</keyword>
<dbReference type="InterPro" id="IPR009057">
    <property type="entry name" value="Homeodomain-like_sf"/>
</dbReference>
<dbReference type="PROSITE" id="PS51294">
    <property type="entry name" value="HTH_MYB"/>
    <property type="match status" value="1"/>
</dbReference>
<sequence>MERMYGSGDGGGGEDCYPYEGGCGGVVMTRDPKPRLRWTADLHQRFVDAVTKLGGPDKATPKSVLRIMGLKGLTLYHLKSHLQKYRLGQHSKKQNTIEQNQETAGNSYGHLHSSGTSTNSSGVNSERGEIPITEALRSQIEVQKRLQEQLEVQKILQMRTEAHGKYLQTILEKAQKSLSFDINCPNNLEATKAQLTDFNVALSNLMENMNGEERHENIVEKATFNNINRKTDGSVYLGEEERKKGVKLEVERGSISFDLNAGGSYDFLGANGAVLETKQLAYRR</sequence>
<evidence type="ECO:0000256" key="6">
    <source>
        <dbReference type="ARBA" id="ARBA00023242"/>
    </source>
</evidence>
<dbReference type="FunFam" id="1.10.10.60:FF:000002">
    <property type="entry name" value="Myb family transcription factor"/>
    <property type="match status" value="1"/>
</dbReference>
<evidence type="ECO:0000256" key="1">
    <source>
        <dbReference type="ARBA" id="ARBA00004123"/>
    </source>
</evidence>
<dbReference type="SUPFAM" id="SSF46689">
    <property type="entry name" value="Homeodomain-like"/>
    <property type="match status" value="1"/>
</dbReference>
<dbReference type="NCBIfam" id="TIGR01557">
    <property type="entry name" value="myb_SHAQKYF"/>
    <property type="match status" value="1"/>
</dbReference>
<evidence type="ECO:0000313" key="10">
    <source>
        <dbReference type="Proteomes" id="UP001642360"/>
    </source>
</evidence>
<keyword evidence="3" id="KW-0805">Transcription regulation</keyword>
<accession>A0ABC8S811</accession>
<dbReference type="PANTHER" id="PTHR31499:SF23">
    <property type="entry name" value="MYB FAMILY TRANSCRIPTION FACTOR PHL11"/>
    <property type="match status" value="1"/>
</dbReference>
<dbReference type="Pfam" id="PF14379">
    <property type="entry name" value="Myb_CC_LHEQLE"/>
    <property type="match status" value="1"/>
</dbReference>
<organism evidence="9 10">
    <name type="scientific">Ilex paraguariensis</name>
    <name type="common">yerba mate</name>
    <dbReference type="NCBI Taxonomy" id="185542"/>
    <lineage>
        <taxon>Eukaryota</taxon>
        <taxon>Viridiplantae</taxon>
        <taxon>Streptophyta</taxon>
        <taxon>Embryophyta</taxon>
        <taxon>Tracheophyta</taxon>
        <taxon>Spermatophyta</taxon>
        <taxon>Magnoliopsida</taxon>
        <taxon>eudicotyledons</taxon>
        <taxon>Gunneridae</taxon>
        <taxon>Pentapetalae</taxon>
        <taxon>asterids</taxon>
        <taxon>campanulids</taxon>
        <taxon>Aquifoliales</taxon>
        <taxon>Aquifoliaceae</taxon>
        <taxon>Ilex</taxon>
    </lineage>
</organism>
<comment type="similarity">
    <text evidence="2">Belongs to the MYB-CC family.</text>
</comment>
<dbReference type="InterPro" id="IPR025756">
    <property type="entry name" value="Myb_CC_LHEQLE"/>
</dbReference>
<dbReference type="InterPro" id="IPR017930">
    <property type="entry name" value="Myb_dom"/>
</dbReference>
<feature type="region of interest" description="Disordered" evidence="7">
    <location>
        <begin position="105"/>
        <end position="125"/>
    </location>
</feature>
<evidence type="ECO:0000313" key="9">
    <source>
        <dbReference type="EMBL" id="CAK9153275.1"/>
    </source>
</evidence>
<comment type="caution">
    <text evidence="9">The sequence shown here is derived from an EMBL/GenBank/DDBJ whole genome shotgun (WGS) entry which is preliminary data.</text>
</comment>
<evidence type="ECO:0000256" key="2">
    <source>
        <dbReference type="ARBA" id="ARBA00006783"/>
    </source>
</evidence>
<dbReference type="InterPro" id="IPR046955">
    <property type="entry name" value="PHR1-like"/>
</dbReference>
<dbReference type="Gene3D" id="1.10.10.60">
    <property type="entry name" value="Homeodomain-like"/>
    <property type="match status" value="1"/>
</dbReference>
<evidence type="ECO:0000259" key="8">
    <source>
        <dbReference type="PROSITE" id="PS51294"/>
    </source>
</evidence>
<dbReference type="Pfam" id="PF00249">
    <property type="entry name" value="Myb_DNA-binding"/>
    <property type="match status" value="1"/>
</dbReference>
<proteinExistence type="inferred from homology"/>
<keyword evidence="5" id="KW-0804">Transcription</keyword>
<evidence type="ECO:0000256" key="4">
    <source>
        <dbReference type="ARBA" id="ARBA00023054"/>
    </source>
</evidence>
<reference evidence="9 10" key="1">
    <citation type="submission" date="2024-02" db="EMBL/GenBank/DDBJ databases">
        <authorList>
            <person name="Vignale AGUSTIN F."/>
            <person name="Sosa J E."/>
            <person name="Modenutti C."/>
        </authorList>
    </citation>
    <scope>NUCLEOTIDE SEQUENCE [LARGE SCALE GENOMIC DNA]</scope>
</reference>
<dbReference type="AlphaFoldDB" id="A0ABC8S811"/>
<evidence type="ECO:0000256" key="7">
    <source>
        <dbReference type="SAM" id="MobiDB-lite"/>
    </source>
</evidence>
<dbReference type="Proteomes" id="UP001642360">
    <property type="component" value="Unassembled WGS sequence"/>
</dbReference>
<evidence type="ECO:0000256" key="3">
    <source>
        <dbReference type="ARBA" id="ARBA00023015"/>
    </source>
</evidence>
<keyword evidence="10" id="KW-1185">Reference proteome</keyword>
<comment type="subcellular location">
    <subcellularLocation>
        <location evidence="1">Nucleus</location>
    </subcellularLocation>
</comment>
<dbReference type="EMBL" id="CAUOFW020002369">
    <property type="protein sequence ID" value="CAK9153275.1"/>
    <property type="molecule type" value="Genomic_DNA"/>
</dbReference>
<name>A0ABC8S811_9AQUA</name>
<dbReference type="GO" id="GO:0005634">
    <property type="term" value="C:nucleus"/>
    <property type="evidence" value="ECO:0007669"/>
    <property type="project" value="UniProtKB-SubCell"/>
</dbReference>
<dbReference type="InterPro" id="IPR001005">
    <property type="entry name" value="SANT/Myb"/>
</dbReference>
<feature type="compositionally biased region" description="Low complexity" evidence="7">
    <location>
        <begin position="113"/>
        <end position="125"/>
    </location>
</feature>
<gene>
    <name evidence="9" type="ORF">ILEXP_LOCUS21520</name>
</gene>
<keyword evidence="6" id="KW-0539">Nucleus</keyword>
<evidence type="ECO:0000256" key="5">
    <source>
        <dbReference type="ARBA" id="ARBA00023163"/>
    </source>
</evidence>
<protein>
    <recommendedName>
        <fullName evidence="8">HTH myb-type domain-containing protein</fullName>
    </recommendedName>
</protein>
<dbReference type="InterPro" id="IPR006447">
    <property type="entry name" value="Myb_dom_plants"/>
</dbReference>
<dbReference type="PANTHER" id="PTHR31499">
    <property type="entry name" value="MYB FAMILY TRANSCRIPTION FACTOR PHL11"/>
    <property type="match status" value="1"/>
</dbReference>